<dbReference type="Pfam" id="PF02272">
    <property type="entry name" value="DHHA1"/>
    <property type="match status" value="1"/>
</dbReference>
<evidence type="ECO:0000256" key="12">
    <source>
        <dbReference type="SAM" id="Coils"/>
    </source>
</evidence>
<evidence type="ECO:0000256" key="10">
    <source>
        <dbReference type="ARBA" id="ARBA00023146"/>
    </source>
</evidence>
<evidence type="ECO:0000313" key="14">
    <source>
        <dbReference type="EMBL" id="MBI3126115.1"/>
    </source>
</evidence>
<evidence type="ECO:0000259" key="13">
    <source>
        <dbReference type="PROSITE" id="PS50860"/>
    </source>
</evidence>
<evidence type="ECO:0000256" key="7">
    <source>
        <dbReference type="ARBA" id="ARBA00022840"/>
    </source>
</evidence>
<dbReference type="SUPFAM" id="SSF50447">
    <property type="entry name" value="Translation proteins"/>
    <property type="match status" value="1"/>
</dbReference>
<keyword evidence="10 11" id="KW-0030">Aminoacyl-tRNA synthetase</keyword>
<organism evidence="14 15">
    <name type="scientific">Tectimicrobiota bacterium</name>
    <dbReference type="NCBI Taxonomy" id="2528274"/>
    <lineage>
        <taxon>Bacteria</taxon>
        <taxon>Pseudomonadati</taxon>
        <taxon>Nitrospinota/Tectimicrobiota group</taxon>
        <taxon>Candidatus Tectimicrobiota</taxon>
    </lineage>
</organism>
<dbReference type="InterPro" id="IPR018165">
    <property type="entry name" value="Ala-tRNA-synth_IIc_core"/>
</dbReference>
<dbReference type="AlphaFoldDB" id="A0A932ML19"/>
<evidence type="ECO:0000256" key="1">
    <source>
        <dbReference type="ARBA" id="ARBA00008226"/>
    </source>
</evidence>
<dbReference type="SUPFAM" id="SSF55681">
    <property type="entry name" value="Class II aaRS and biotin synthetases"/>
    <property type="match status" value="1"/>
</dbReference>
<dbReference type="EMBL" id="JACPUR010000001">
    <property type="protein sequence ID" value="MBI3126115.1"/>
    <property type="molecule type" value="Genomic_DNA"/>
</dbReference>
<dbReference type="SMART" id="SM00863">
    <property type="entry name" value="tRNA_SAD"/>
    <property type="match status" value="1"/>
</dbReference>
<dbReference type="PRINTS" id="PR00980">
    <property type="entry name" value="TRNASYNTHALA"/>
</dbReference>
<evidence type="ECO:0000256" key="8">
    <source>
        <dbReference type="ARBA" id="ARBA00022884"/>
    </source>
</evidence>
<sequence>MTGSEIRRAFLEYFQEKGHRIVRSSPLVPQNDPTLLFTNAGMVQFKDVFTGLERRDYTRATSSQKCLRVSGKHNDLENVGRTARHHTFFEMLGNFSFGDYFKEKAIEYAWELLVGRLGLDGDRMWITVFREDDEAADLWRRLVGVPPERIVRRDEKDNFWAMGDTGPCGPCSELIYDQGPHIAGGAPGSGADEDGDRYLELWNLVFMQFDRDASGKLVPLPKPSVDTGMGLERLAAVLQKRTSNFHTDLLMPVIRFAEERCGKAYHEKPEGPDVSYRVIADHARAVSFLVADGVLPGNEGRGYVLRRIARRALRHGRMLGIMDPFLHQAAGVVAEMMGEAFPELRESRNYISRVVLSEEERFSHTLAQAQPRMDELCEKTKARGASTVPGEEVFVLLDTYGYPWDLAVETAAYHGLGVDEPAFEAAMDLQRERARAHWKGSGEAAVARVWHELREAAGPTAFLGYDHLEAWAKVQGVVRGGGRVKKAGVGEEAEVLLSRTPFYGESGGQEGDRGRLVWPEGAAEVLDTQKPLPDLYVHRVRVERGVLAEGQEVEARVDAERRGALRLNHTATHLLQYALRQVLGDHVKQAGSHLSPERLRFDYTHFAPLTPREKEAIEDIVNRRIRENARVSTAVMPIDEALSSGATALFGERYGEQVRVVSVGDFSKELCGGTHASAAGDIGFFRILHEGSVASGVRRIEAATGEGALRHTRKELGVLAEIGELTKAPPLEEAVRVRRLAERVKALEREVRQLRERRSSDEAGGLAAEAREVNGVKVLAARQDGLGPDELRQAVDAARGKLKSGVAVLISVTDGKVAIAAGVTKDLVPRIHAGNLVRDVAARVGGKGGGRPDFAQAGGKDPEKVDEALAAVPELIAKMA</sequence>
<dbReference type="Gene3D" id="3.10.310.40">
    <property type="match status" value="1"/>
</dbReference>
<dbReference type="Gene3D" id="3.30.54.20">
    <property type="match status" value="1"/>
</dbReference>
<dbReference type="Gene3D" id="3.30.930.10">
    <property type="entry name" value="Bira Bifunctional Protein, Domain 2"/>
    <property type="match status" value="1"/>
</dbReference>
<protein>
    <recommendedName>
        <fullName evidence="11">Alanine--tRNA ligase</fullName>
        <ecNumber evidence="11">6.1.1.7</ecNumber>
    </recommendedName>
    <alternativeName>
        <fullName evidence="11">Alanyl-tRNA synthetase</fullName>
        <shortName evidence="11">AlaRS</shortName>
    </alternativeName>
</protein>
<dbReference type="FunFam" id="3.30.930.10:FF:000004">
    <property type="entry name" value="Alanine--tRNA ligase"/>
    <property type="match status" value="1"/>
</dbReference>
<dbReference type="InterPro" id="IPR002318">
    <property type="entry name" value="Ala-tRNA-lgiase_IIc"/>
</dbReference>
<feature type="binding site" evidence="11">
    <location>
        <position position="573"/>
    </location>
    <ligand>
        <name>Zn(2+)</name>
        <dbReference type="ChEBI" id="CHEBI:29105"/>
    </ligand>
</feature>
<feature type="binding site" evidence="11">
    <location>
        <position position="675"/>
    </location>
    <ligand>
        <name>Zn(2+)</name>
        <dbReference type="ChEBI" id="CHEBI:29105"/>
    </ligand>
</feature>
<comment type="cofactor">
    <cofactor evidence="11">
        <name>Zn(2+)</name>
        <dbReference type="ChEBI" id="CHEBI:29105"/>
    </cofactor>
    <text evidence="11">Binds 1 zinc ion per subunit.</text>
</comment>
<keyword evidence="7 11" id="KW-0067">ATP-binding</keyword>
<dbReference type="HAMAP" id="MF_00036_B">
    <property type="entry name" value="Ala_tRNA_synth_B"/>
    <property type="match status" value="1"/>
</dbReference>
<dbReference type="GO" id="GO:0000049">
    <property type="term" value="F:tRNA binding"/>
    <property type="evidence" value="ECO:0007669"/>
    <property type="project" value="UniProtKB-KW"/>
</dbReference>
<dbReference type="InterPro" id="IPR018163">
    <property type="entry name" value="Thr/Ala-tRNA-synth_IIc_edit"/>
</dbReference>
<dbReference type="FunFam" id="3.30.980.10:FF:000004">
    <property type="entry name" value="Alanine--tRNA ligase, cytoplasmic"/>
    <property type="match status" value="1"/>
</dbReference>
<feature type="coiled-coil region" evidence="12">
    <location>
        <begin position="737"/>
        <end position="764"/>
    </location>
</feature>
<keyword evidence="8 11" id="KW-0694">RNA-binding</keyword>
<dbReference type="GO" id="GO:0002161">
    <property type="term" value="F:aminoacyl-tRNA deacylase activity"/>
    <property type="evidence" value="ECO:0007669"/>
    <property type="project" value="TreeGrafter"/>
</dbReference>
<comment type="domain">
    <text evidence="11">Consists of three domains; the N-terminal catalytic domain, the editing domain and the C-terminal C-Ala domain. The editing domain removes incorrectly charged amino acids, while the C-Ala domain, along with tRNA(Ala), serves as a bridge to cooperatively bring together the editing and aminoacylation centers thus stimulating deacylation of misacylated tRNAs.</text>
</comment>
<comment type="function">
    <text evidence="11">Catalyzes the attachment of alanine to tRNA(Ala) in a two-step reaction: alanine is first activated by ATP to form Ala-AMP and then transferred to the acceptor end of tRNA(Ala). Also edits incorrectly charged Ser-tRNA(Ala) and Gly-tRNA(Ala) via its editing domain.</text>
</comment>
<reference evidence="14" key="1">
    <citation type="submission" date="2020-07" db="EMBL/GenBank/DDBJ databases">
        <title>Huge and variable diversity of episymbiotic CPR bacteria and DPANN archaea in groundwater ecosystems.</title>
        <authorList>
            <person name="He C.Y."/>
            <person name="Keren R."/>
            <person name="Whittaker M."/>
            <person name="Farag I.F."/>
            <person name="Doudna J."/>
            <person name="Cate J.H.D."/>
            <person name="Banfield J.F."/>
        </authorList>
    </citation>
    <scope>NUCLEOTIDE SEQUENCE</scope>
    <source>
        <strain evidence="14">NC_groundwater_763_Ag_S-0.2um_68_21</strain>
    </source>
</reference>
<dbReference type="GO" id="GO:0045892">
    <property type="term" value="P:negative regulation of DNA-templated transcription"/>
    <property type="evidence" value="ECO:0007669"/>
    <property type="project" value="TreeGrafter"/>
</dbReference>
<dbReference type="InterPro" id="IPR023033">
    <property type="entry name" value="Ala_tRNA_ligase_euk/bac"/>
</dbReference>
<keyword evidence="9 11" id="KW-0648">Protein biosynthesis</keyword>
<evidence type="ECO:0000256" key="5">
    <source>
        <dbReference type="ARBA" id="ARBA00022741"/>
    </source>
</evidence>
<dbReference type="SUPFAM" id="SSF55186">
    <property type="entry name" value="ThrRS/AlaRS common domain"/>
    <property type="match status" value="1"/>
</dbReference>
<evidence type="ECO:0000256" key="4">
    <source>
        <dbReference type="ARBA" id="ARBA00022723"/>
    </source>
</evidence>
<dbReference type="EC" id="6.1.1.7" evidence="11"/>
<dbReference type="InterPro" id="IPR018164">
    <property type="entry name" value="Ala-tRNA-synth_IIc_N"/>
</dbReference>
<evidence type="ECO:0000313" key="15">
    <source>
        <dbReference type="Proteomes" id="UP000782312"/>
    </source>
</evidence>
<dbReference type="InterPro" id="IPR003156">
    <property type="entry name" value="DHHA1_dom"/>
</dbReference>
<keyword evidence="11" id="KW-0963">Cytoplasm</keyword>
<comment type="catalytic activity">
    <reaction evidence="11">
        <text>tRNA(Ala) + L-alanine + ATP = L-alanyl-tRNA(Ala) + AMP + diphosphate</text>
        <dbReference type="Rhea" id="RHEA:12540"/>
        <dbReference type="Rhea" id="RHEA-COMP:9657"/>
        <dbReference type="Rhea" id="RHEA-COMP:9923"/>
        <dbReference type="ChEBI" id="CHEBI:30616"/>
        <dbReference type="ChEBI" id="CHEBI:33019"/>
        <dbReference type="ChEBI" id="CHEBI:57972"/>
        <dbReference type="ChEBI" id="CHEBI:78442"/>
        <dbReference type="ChEBI" id="CHEBI:78497"/>
        <dbReference type="ChEBI" id="CHEBI:456215"/>
        <dbReference type="EC" id="6.1.1.7"/>
    </reaction>
</comment>
<evidence type="ECO:0000256" key="3">
    <source>
        <dbReference type="ARBA" id="ARBA00022598"/>
    </source>
</evidence>
<dbReference type="GO" id="GO:0006419">
    <property type="term" value="P:alanyl-tRNA aminoacylation"/>
    <property type="evidence" value="ECO:0007669"/>
    <property type="project" value="UniProtKB-UniRule"/>
</dbReference>
<keyword evidence="3 11" id="KW-0436">Ligase</keyword>
<dbReference type="GO" id="GO:0004813">
    <property type="term" value="F:alanine-tRNA ligase activity"/>
    <property type="evidence" value="ECO:0007669"/>
    <property type="project" value="UniProtKB-UniRule"/>
</dbReference>
<name>A0A932ML19_UNCTE</name>
<dbReference type="GO" id="GO:0005829">
    <property type="term" value="C:cytosol"/>
    <property type="evidence" value="ECO:0007669"/>
    <property type="project" value="TreeGrafter"/>
</dbReference>
<gene>
    <name evidence="11 14" type="primary">alaS</name>
    <name evidence="14" type="ORF">HYZ11_00750</name>
</gene>
<dbReference type="InterPro" id="IPR018162">
    <property type="entry name" value="Ala-tRNA-ligase_IIc_anticod-bd"/>
</dbReference>
<dbReference type="Proteomes" id="UP000782312">
    <property type="component" value="Unassembled WGS sequence"/>
</dbReference>
<keyword evidence="12" id="KW-0175">Coiled coil</keyword>
<dbReference type="Gene3D" id="2.40.30.130">
    <property type="match status" value="1"/>
</dbReference>
<dbReference type="InterPro" id="IPR045864">
    <property type="entry name" value="aa-tRNA-synth_II/BPL/LPL"/>
</dbReference>
<dbReference type="PANTHER" id="PTHR11777">
    <property type="entry name" value="ALANYL-TRNA SYNTHETASE"/>
    <property type="match status" value="1"/>
</dbReference>
<dbReference type="PROSITE" id="PS50860">
    <property type="entry name" value="AA_TRNA_LIGASE_II_ALA"/>
    <property type="match status" value="1"/>
</dbReference>
<proteinExistence type="inferred from homology"/>
<evidence type="ECO:0000256" key="6">
    <source>
        <dbReference type="ARBA" id="ARBA00022833"/>
    </source>
</evidence>
<dbReference type="FunFam" id="3.10.310.40:FF:000001">
    <property type="entry name" value="Alanine--tRNA ligase"/>
    <property type="match status" value="1"/>
</dbReference>
<dbReference type="InterPro" id="IPR050058">
    <property type="entry name" value="Ala-tRNA_ligase"/>
</dbReference>
<dbReference type="GO" id="GO:0008270">
    <property type="term" value="F:zinc ion binding"/>
    <property type="evidence" value="ECO:0007669"/>
    <property type="project" value="UniProtKB-UniRule"/>
</dbReference>
<dbReference type="GO" id="GO:0005524">
    <property type="term" value="F:ATP binding"/>
    <property type="evidence" value="ECO:0007669"/>
    <property type="project" value="UniProtKB-UniRule"/>
</dbReference>
<feature type="binding site" evidence="11">
    <location>
        <position position="569"/>
    </location>
    <ligand>
        <name>Zn(2+)</name>
        <dbReference type="ChEBI" id="CHEBI:29105"/>
    </ligand>
</feature>
<dbReference type="SUPFAM" id="SSF101353">
    <property type="entry name" value="Putative anticodon-binding domain of alanyl-tRNA synthetase (AlaRS)"/>
    <property type="match status" value="1"/>
</dbReference>
<comment type="similarity">
    <text evidence="1 11">Belongs to the class-II aminoacyl-tRNA synthetase family.</text>
</comment>
<keyword evidence="2 11" id="KW-0820">tRNA-binding</keyword>
<dbReference type="Pfam" id="PF01411">
    <property type="entry name" value="tRNA-synt_2c"/>
    <property type="match status" value="1"/>
</dbReference>
<feature type="domain" description="Alanyl-transfer RNA synthetases family profile" evidence="13">
    <location>
        <begin position="1"/>
        <end position="714"/>
    </location>
</feature>
<dbReference type="PANTHER" id="PTHR11777:SF9">
    <property type="entry name" value="ALANINE--TRNA LIGASE, CYTOPLASMIC"/>
    <property type="match status" value="1"/>
</dbReference>
<comment type="caution">
    <text evidence="14">The sequence shown here is derived from an EMBL/GenBank/DDBJ whole genome shotgun (WGS) entry which is preliminary data.</text>
</comment>
<dbReference type="Gene3D" id="3.30.980.10">
    <property type="entry name" value="Threonyl-trna Synthetase, Chain A, domain 2"/>
    <property type="match status" value="1"/>
</dbReference>
<dbReference type="FunFam" id="3.30.54.20:FF:000001">
    <property type="entry name" value="Alanine--tRNA ligase"/>
    <property type="match status" value="1"/>
</dbReference>
<evidence type="ECO:0000256" key="2">
    <source>
        <dbReference type="ARBA" id="ARBA00022555"/>
    </source>
</evidence>
<dbReference type="NCBIfam" id="TIGR00344">
    <property type="entry name" value="alaS"/>
    <property type="match status" value="1"/>
</dbReference>
<comment type="subcellular location">
    <subcellularLocation>
        <location evidence="11">Cytoplasm</location>
    </subcellularLocation>
</comment>
<dbReference type="InterPro" id="IPR012947">
    <property type="entry name" value="tRNA_SAD"/>
</dbReference>
<evidence type="ECO:0000256" key="9">
    <source>
        <dbReference type="ARBA" id="ARBA00022917"/>
    </source>
</evidence>
<dbReference type="InterPro" id="IPR009000">
    <property type="entry name" value="Transl_B-barrel_sf"/>
</dbReference>
<dbReference type="Pfam" id="PF07973">
    <property type="entry name" value="tRNA_SAD"/>
    <property type="match status" value="1"/>
</dbReference>
<feature type="binding site" evidence="11">
    <location>
        <position position="671"/>
    </location>
    <ligand>
        <name>Zn(2+)</name>
        <dbReference type="ChEBI" id="CHEBI:29105"/>
    </ligand>
</feature>
<keyword evidence="5 11" id="KW-0547">Nucleotide-binding</keyword>
<evidence type="ECO:0000256" key="11">
    <source>
        <dbReference type="HAMAP-Rule" id="MF_00036"/>
    </source>
</evidence>
<keyword evidence="6 11" id="KW-0862">Zinc</keyword>
<keyword evidence="4 11" id="KW-0479">Metal-binding</keyword>
<dbReference type="CDD" id="cd00673">
    <property type="entry name" value="AlaRS_core"/>
    <property type="match status" value="1"/>
</dbReference>
<accession>A0A932ML19</accession>